<proteinExistence type="predicted"/>
<reference evidence="3 4" key="1">
    <citation type="submission" date="2022-06" db="EMBL/GenBank/DDBJ databases">
        <title>Actinoplanes abujensis sp. nov., isolated from Nigerian arid soil.</title>
        <authorList>
            <person name="Ding P."/>
        </authorList>
    </citation>
    <scope>NUCLEOTIDE SEQUENCE [LARGE SCALE GENOMIC DNA]</scope>
    <source>
        <strain evidence="4">TRM88002</strain>
    </source>
</reference>
<protein>
    <submittedName>
        <fullName evidence="3">Substrate-binding domain-containing protein</fullName>
    </submittedName>
</protein>
<dbReference type="SUPFAM" id="SSF53850">
    <property type="entry name" value="Periplasmic binding protein-like II"/>
    <property type="match status" value="1"/>
</dbReference>
<accession>A0ABT0XW64</accession>
<name>A0ABT0XW64_9ACTN</name>
<keyword evidence="4" id="KW-1185">Reference proteome</keyword>
<keyword evidence="2" id="KW-0732">Signal</keyword>
<gene>
    <name evidence="3" type="ORF">LXN57_10560</name>
</gene>
<feature type="chain" id="PRO_5046584853" evidence="2">
    <location>
        <begin position="25"/>
        <end position="278"/>
    </location>
</feature>
<evidence type="ECO:0000256" key="1">
    <source>
        <dbReference type="SAM" id="MobiDB-lite"/>
    </source>
</evidence>
<comment type="caution">
    <text evidence="3">The sequence shown here is derived from an EMBL/GenBank/DDBJ whole genome shotgun (WGS) entry which is preliminary data.</text>
</comment>
<organism evidence="3 4">
    <name type="scientific">Paractinoplanes hotanensis</name>
    <dbReference type="NCBI Taxonomy" id="2906497"/>
    <lineage>
        <taxon>Bacteria</taxon>
        <taxon>Bacillati</taxon>
        <taxon>Actinomycetota</taxon>
        <taxon>Actinomycetes</taxon>
        <taxon>Micromonosporales</taxon>
        <taxon>Micromonosporaceae</taxon>
        <taxon>Paractinoplanes</taxon>
    </lineage>
</organism>
<feature type="signal peptide" evidence="2">
    <location>
        <begin position="1"/>
        <end position="24"/>
    </location>
</feature>
<dbReference type="PANTHER" id="PTHR30632">
    <property type="entry name" value="MOLYBDATE-BINDING PERIPLASMIC PROTEIN"/>
    <property type="match status" value="1"/>
</dbReference>
<evidence type="ECO:0000313" key="3">
    <source>
        <dbReference type="EMBL" id="MCM4078009.1"/>
    </source>
</evidence>
<evidence type="ECO:0000256" key="2">
    <source>
        <dbReference type="SAM" id="SignalP"/>
    </source>
</evidence>
<feature type="region of interest" description="Disordered" evidence="1">
    <location>
        <begin position="24"/>
        <end position="59"/>
    </location>
</feature>
<dbReference type="Gene3D" id="3.40.190.10">
    <property type="entry name" value="Periplasmic binding protein-like II"/>
    <property type="match status" value="2"/>
</dbReference>
<sequence>MTPRSLTLAAVAVTLGLPACSGPAAPLASAPAPASAPPSTPAAHHHQHSAGPPPSGAPAGVVVVHAADPLRDTLTRLVPKFEEAFPGARVTVEYGAGLEHAQHILHGMPVDVFLSADEAATGMVTAAHDRGTPAVVARNPIVIAQPRTGDRIGAIGDLRGAKVALCAEATPCGRASRAALAAAAVDVRPASVEPDAATALARVSSGAADAALAYRTEVVAAGRDLRAVDFEQAVRLADVYTAVRPSTGVNTVGADALVSFLSSALARHIFADAGLSPA</sequence>
<dbReference type="Pfam" id="PF13531">
    <property type="entry name" value="SBP_bac_11"/>
    <property type="match status" value="1"/>
</dbReference>
<evidence type="ECO:0000313" key="4">
    <source>
        <dbReference type="Proteomes" id="UP001523216"/>
    </source>
</evidence>
<feature type="compositionally biased region" description="Low complexity" evidence="1">
    <location>
        <begin position="24"/>
        <end position="33"/>
    </location>
</feature>
<dbReference type="Proteomes" id="UP001523216">
    <property type="component" value="Unassembled WGS sequence"/>
</dbReference>
<dbReference type="RefSeq" id="WP_251797858.1">
    <property type="nucleotide sequence ID" value="NZ_JAMQOL010000012.1"/>
</dbReference>
<dbReference type="EMBL" id="JAMQOL010000012">
    <property type="protein sequence ID" value="MCM4078009.1"/>
    <property type="molecule type" value="Genomic_DNA"/>
</dbReference>
<dbReference type="PANTHER" id="PTHR30632:SF0">
    <property type="entry name" value="SULFATE-BINDING PROTEIN"/>
    <property type="match status" value="1"/>
</dbReference>
<dbReference type="InterPro" id="IPR050682">
    <property type="entry name" value="ModA/WtpA"/>
</dbReference>